<dbReference type="EMBL" id="CP021659">
    <property type="protein sequence ID" value="AWK13332.1"/>
    <property type="molecule type" value="Genomic_DNA"/>
</dbReference>
<sequence>MNAIILAAGLGSRFGYITKNNHKALLPIGGTPNIERTIKYLHEFGVTEIHIVTGHMSHLFEVLKNKYHCNLIYNNRYNEYNNIYSLYCAQKYFTDTLVIDADVVLLENIFLISDHSHYYVIQRKKSKNKEWVVCTTDEGIVDKILVTNKYKPSLLGVSYWIKEDCQLIKQKLLCYLQDEKHLINQKLYWDHIPISILQTLKVKAFLIHKTAAAEMDNMDNYHRICTQLASVN</sequence>
<keyword evidence="6" id="KW-1185">Reference proteome</keyword>
<dbReference type="RefSeq" id="WP_072549886.1">
    <property type="nucleotide sequence ID" value="NZ_CP021659.1"/>
</dbReference>
<reference evidence="5 6" key="1">
    <citation type="submission" date="2017-05" db="EMBL/GenBank/DDBJ databases">
        <title>Genome sequence of Candidatus Fukatsuia symbiotica and Candidatus Hamiltonella defensa from Acyrthosiphon pisum strain 5D.</title>
        <authorList>
            <person name="Patel V.A."/>
            <person name="Chevignon G."/>
            <person name="Russell J.A."/>
            <person name="Oliver K.M."/>
        </authorList>
    </citation>
    <scope>NUCLEOTIDE SEQUENCE [LARGE SCALE GENOMIC DNA]</scope>
    <source>
        <strain evidence="5 6">5D</strain>
    </source>
</reference>
<dbReference type="InterPro" id="IPR025877">
    <property type="entry name" value="MobA-like_NTP_Trfase"/>
</dbReference>
<organism evidence="5 6">
    <name type="scientific">Candidatus Fukatsuia symbiotica</name>
    <dbReference type="NCBI Taxonomy" id="1878942"/>
    <lineage>
        <taxon>Bacteria</taxon>
        <taxon>Pseudomonadati</taxon>
        <taxon>Pseudomonadota</taxon>
        <taxon>Gammaproteobacteria</taxon>
        <taxon>Enterobacterales</taxon>
        <taxon>Yersiniaceae</taxon>
        <taxon>Candidatus Fukatsuia</taxon>
    </lineage>
</organism>
<evidence type="ECO:0000256" key="2">
    <source>
        <dbReference type="ARBA" id="ARBA00022695"/>
    </source>
</evidence>
<protein>
    <recommendedName>
        <fullName evidence="4">MobA-like NTP transferase domain-containing protein</fullName>
    </recommendedName>
</protein>
<keyword evidence="3" id="KW-0460">Magnesium</keyword>
<evidence type="ECO:0000256" key="3">
    <source>
        <dbReference type="ARBA" id="ARBA00022842"/>
    </source>
</evidence>
<dbReference type="KEGG" id="fsm:CCS41_00605"/>
<evidence type="ECO:0000313" key="5">
    <source>
        <dbReference type="EMBL" id="AWK13332.1"/>
    </source>
</evidence>
<feature type="domain" description="MobA-like NTP transferase" evidence="4">
    <location>
        <begin position="3"/>
        <end position="108"/>
    </location>
</feature>
<dbReference type="Proteomes" id="UP000261875">
    <property type="component" value="Chromosome"/>
</dbReference>
<evidence type="ECO:0000313" key="6">
    <source>
        <dbReference type="Proteomes" id="UP000261875"/>
    </source>
</evidence>
<gene>
    <name evidence="5" type="ORF">CCS41_00605</name>
</gene>
<proteinExistence type="predicted"/>
<name>A0A2U8I2J9_9GAMM</name>
<dbReference type="OrthoDB" id="9788272at2"/>
<dbReference type="Pfam" id="PF12804">
    <property type="entry name" value="NTP_transf_3"/>
    <property type="match status" value="1"/>
</dbReference>
<dbReference type="PANTHER" id="PTHR43584">
    <property type="entry name" value="NUCLEOTIDYL TRANSFERASE"/>
    <property type="match status" value="1"/>
</dbReference>
<dbReference type="AlphaFoldDB" id="A0A2U8I2J9"/>
<dbReference type="Gene3D" id="3.90.550.10">
    <property type="entry name" value="Spore Coat Polysaccharide Biosynthesis Protein SpsA, Chain A"/>
    <property type="match status" value="1"/>
</dbReference>
<dbReference type="InterPro" id="IPR050065">
    <property type="entry name" value="GlmU-like"/>
</dbReference>
<dbReference type="SUPFAM" id="SSF53448">
    <property type="entry name" value="Nucleotide-diphospho-sugar transferases"/>
    <property type="match status" value="1"/>
</dbReference>
<dbReference type="PANTHER" id="PTHR43584:SF5">
    <property type="entry name" value="PROTEIN LICC"/>
    <property type="match status" value="1"/>
</dbReference>
<dbReference type="GO" id="GO:0016779">
    <property type="term" value="F:nucleotidyltransferase activity"/>
    <property type="evidence" value="ECO:0007669"/>
    <property type="project" value="UniProtKB-KW"/>
</dbReference>
<keyword evidence="1" id="KW-0808">Transferase</keyword>
<accession>A0A2U8I2J9</accession>
<dbReference type="STRING" id="1878942.GCA_900128755_00952"/>
<evidence type="ECO:0000259" key="4">
    <source>
        <dbReference type="Pfam" id="PF12804"/>
    </source>
</evidence>
<dbReference type="InterPro" id="IPR029044">
    <property type="entry name" value="Nucleotide-diphossugar_trans"/>
</dbReference>
<evidence type="ECO:0000256" key="1">
    <source>
        <dbReference type="ARBA" id="ARBA00022679"/>
    </source>
</evidence>
<keyword evidence="2" id="KW-0548">Nucleotidyltransferase</keyword>